<keyword evidence="8" id="KW-1185">Reference proteome</keyword>
<evidence type="ECO:0000313" key="7">
    <source>
        <dbReference type="EMBL" id="GHF12885.1"/>
    </source>
</evidence>
<protein>
    <recommendedName>
        <fullName evidence="6">Mutator family transposase</fullName>
    </recommendedName>
</protein>
<keyword evidence="4 6" id="KW-0238">DNA-binding</keyword>
<dbReference type="InterPro" id="IPR001207">
    <property type="entry name" value="Transposase_mutator"/>
</dbReference>
<keyword evidence="5 6" id="KW-0233">DNA recombination</keyword>
<dbReference type="GO" id="GO:0004803">
    <property type="term" value="F:transposase activity"/>
    <property type="evidence" value="ECO:0007669"/>
    <property type="project" value="UniProtKB-UniRule"/>
</dbReference>
<comment type="function">
    <text evidence="1 6">Required for the transposition of the insertion element.</text>
</comment>
<dbReference type="PANTHER" id="PTHR33217:SF7">
    <property type="entry name" value="TRANSPOSASE FOR INSERTION SEQUENCE ELEMENT IS1081"/>
    <property type="match status" value="1"/>
</dbReference>
<evidence type="ECO:0000256" key="5">
    <source>
        <dbReference type="ARBA" id="ARBA00023172"/>
    </source>
</evidence>
<reference evidence="7" key="2">
    <citation type="submission" date="2020-09" db="EMBL/GenBank/DDBJ databases">
        <authorList>
            <person name="Sun Q."/>
            <person name="Zhou Y."/>
        </authorList>
    </citation>
    <scope>NUCLEOTIDE SEQUENCE</scope>
    <source>
        <strain evidence="7">CGMCC 1.16548</strain>
    </source>
</reference>
<dbReference type="GO" id="GO:0003677">
    <property type="term" value="F:DNA binding"/>
    <property type="evidence" value="ECO:0007669"/>
    <property type="project" value="UniProtKB-UniRule"/>
</dbReference>
<evidence type="ECO:0000256" key="1">
    <source>
        <dbReference type="ARBA" id="ARBA00002190"/>
    </source>
</evidence>
<evidence type="ECO:0000256" key="2">
    <source>
        <dbReference type="ARBA" id="ARBA00010961"/>
    </source>
</evidence>
<dbReference type="AlphaFoldDB" id="A0A8J3M3L1"/>
<sequence>MVLRASTAGLHFASTEFPEGLWSQIWSNNPNERLNREIRRRTDSVGIFPNRDAIPEMVRSLVGDALERWAANSWHTFDKTEVNCSGQLFRRLIEARRSDSRFHPLEVKIENILLTPGMLNGTESVAGASRPDLRISVRSGAVLLEAKRLTDTASLSRAYVQDGMARFISSTYGANESWGMMVGYVQDPTTGGLQHRVNGYVNTHKLMGAGHELIQESTNANSEWLSSSHNRASGLTIRLDHMWVVLP</sequence>
<comment type="caution">
    <text evidence="7">The sequence shown here is derived from an EMBL/GenBank/DDBJ whole genome shotgun (WGS) entry which is preliminary data.</text>
</comment>
<keyword evidence="6" id="KW-0814">Transposable element</keyword>
<evidence type="ECO:0000256" key="6">
    <source>
        <dbReference type="RuleBase" id="RU365089"/>
    </source>
</evidence>
<proteinExistence type="inferred from homology"/>
<dbReference type="GO" id="GO:0006313">
    <property type="term" value="P:DNA transposition"/>
    <property type="evidence" value="ECO:0007669"/>
    <property type="project" value="UniProtKB-UniRule"/>
</dbReference>
<accession>A0A8J3M3L1</accession>
<comment type="similarity">
    <text evidence="2 6">Belongs to the transposase mutator family.</text>
</comment>
<name>A0A8J3M3L1_9MICO</name>
<evidence type="ECO:0000256" key="4">
    <source>
        <dbReference type="ARBA" id="ARBA00023125"/>
    </source>
</evidence>
<gene>
    <name evidence="7" type="ORF">GCM10011600_12090</name>
</gene>
<dbReference type="Pfam" id="PF00872">
    <property type="entry name" value="Transposase_mut"/>
    <property type="match status" value="1"/>
</dbReference>
<keyword evidence="3 6" id="KW-0815">Transposition</keyword>
<reference evidence="7" key="1">
    <citation type="journal article" date="2014" name="Int. J. Syst. Evol. Microbiol.">
        <title>Complete genome sequence of Corynebacterium casei LMG S-19264T (=DSM 44701T), isolated from a smear-ripened cheese.</title>
        <authorList>
            <consortium name="US DOE Joint Genome Institute (JGI-PGF)"/>
            <person name="Walter F."/>
            <person name="Albersmeier A."/>
            <person name="Kalinowski J."/>
            <person name="Ruckert C."/>
        </authorList>
    </citation>
    <scope>NUCLEOTIDE SEQUENCE</scope>
    <source>
        <strain evidence="7">CGMCC 1.16548</strain>
    </source>
</reference>
<evidence type="ECO:0000256" key="3">
    <source>
        <dbReference type="ARBA" id="ARBA00022578"/>
    </source>
</evidence>
<dbReference type="EMBL" id="BNAI01000002">
    <property type="protein sequence ID" value="GHF12885.1"/>
    <property type="molecule type" value="Genomic_DNA"/>
</dbReference>
<evidence type="ECO:0000313" key="8">
    <source>
        <dbReference type="Proteomes" id="UP000617531"/>
    </source>
</evidence>
<organism evidence="7 8">
    <name type="scientific">Pseudolysinimonas yzui</name>
    <dbReference type="NCBI Taxonomy" id="2708254"/>
    <lineage>
        <taxon>Bacteria</taxon>
        <taxon>Bacillati</taxon>
        <taxon>Actinomycetota</taxon>
        <taxon>Actinomycetes</taxon>
        <taxon>Micrococcales</taxon>
        <taxon>Microbacteriaceae</taxon>
        <taxon>Pseudolysinimonas</taxon>
    </lineage>
</organism>
<dbReference type="PANTHER" id="PTHR33217">
    <property type="entry name" value="TRANSPOSASE FOR INSERTION SEQUENCE ELEMENT IS1081"/>
    <property type="match status" value="1"/>
</dbReference>
<dbReference type="Proteomes" id="UP000617531">
    <property type="component" value="Unassembled WGS sequence"/>
</dbReference>